<dbReference type="RefSeq" id="WP_345354359.1">
    <property type="nucleotide sequence ID" value="NZ_BAABHJ010000008.1"/>
</dbReference>
<sequence length="241" mass="25360">MSGWLDLENPVLASVTSLARELADPIRLTVLQVLAAEGPHTMSQLADALEVSAPRLGNHLARLRTAGLVAVEHSGRHATYRVAEVGIGEVLAALSRFADGGAADARPRRRADAHGLARTCYDHAAGRLGVAVFAALVERGALVPPDGRTAELALGPDRSAFAELGVDPDAVRGGRRKLATACLDRTRRLPHLGGALGKEVLDAFVERGLVEPQPGTRDLRVTDRGLRELPALLPDLATAVG</sequence>
<dbReference type="InterPro" id="IPR052543">
    <property type="entry name" value="HTH_Metal-responsive_Reg"/>
</dbReference>
<organism evidence="2 3">
    <name type="scientific">Actinoallomurus liliacearum</name>
    <dbReference type="NCBI Taxonomy" id="1080073"/>
    <lineage>
        <taxon>Bacteria</taxon>
        <taxon>Bacillati</taxon>
        <taxon>Actinomycetota</taxon>
        <taxon>Actinomycetes</taxon>
        <taxon>Streptosporangiales</taxon>
        <taxon>Thermomonosporaceae</taxon>
        <taxon>Actinoallomurus</taxon>
    </lineage>
</organism>
<dbReference type="Proteomes" id="UP001500212">
    <property type="component" value="Unassembled WGS sequence"/>
</dbReference>
<dbReference type="NCBIfam" id="NF033788">
    <property type="entry name" value="HTH_metalloreg"/>
    <property type="match status" value="1"/>
</dbReference>
<evidence type="ECO:0000313" key="3">
    <source>
        <dbReference type="Proteomes" id="UP001500212"/>
    </source>
</evidence>
<keyword evidence="3" id="KW-1185">Reference proteome</keyword>
<feature type="domain" description="HTH arsR-type" evidence="1">
    <location>
        <begin position="7"/>
        <end position="102"/>
    </location>
</feature>
<dbReference type="PANTHER" id="PTHR39168">
    <property type="entry name" value="TRANSCRIPTIONAL REGULATOR-RELATED"/>
    <property type="match status" value="1"/>
</dbReference>
<comment type="caution">
    <text evidence="2">The sequence shown here is derived from an EMBL/GenBank/DDBJ whole genome shotgun (WGS) entry which is preliminary data.</text>
</comment>
<dbReference type="CDD" id="cd00090">
    <property type="entry name" value="HTH_ARSR"/>
    <property type="match status" value="1"/>
</dbReference>
<dbReference type="Gene3D" id="1.10.10.10">
    <property type="entry name" value="Winged helix-like DNA-binding domain superfamily/Winged helix DNA-binding domain"/>
    <property type="match status" value="1"/>
</dbReference>
<dbReference type="PANTHER" id="PTHR39168:SF2">
    <property type="entry name" value="HTH-TYPE TRANSCRIPTIONAL REGULATOR CMTR"/>
    <property type="match status" value="1"/>
</dbReference>
<dbReference type="PROSITE" id="PS50987">
    <property type="entry name" value="HTH_ARSR_2"/>
    <property type="match status" value="1"/>
</dbReference>
<dbReference type="EMBL" id="BAABHJ010000008">
    <property type="protein sequence ID" value="GAA4608414.1"/>
    <property type="molecule type" value="Genomic_DNA"/>
</dbReference>
<dbReference type="Pfam" id="PF01022">
    <property type="entry name" value="HTH_5"/>
    <property type="match status" value="1"/>
</dbReference>
<dbReference type="InterPro" id="IPR036388">
    <property type="entry name" value="WH-like_DNA-bd_sf"/>
</dbReference>
<dbReference type="SUPFAM" id="SSF46785">
    <property type="entry name" value="Winged helix' DNA-binding domain"/>
    <property type="match status" value="1"/>
</dbReference>
<protein>
    <submittedName>
        <fullName evidence="2">Helix-turn-helix transcriptional regulator</fullName>
    </submittedName>
</protein>
<dbReference type="InterPro" id="IPR036390">
    <property type="entry name" value="WH_DNA-bd_sf"/>
</dbReference>
<dbReference type="InterPro" id="IPR001845">
    <property type="entry name" value="HTH_ArsR_DNA-bd_dom"/>
</dbReference>
<gene>
    <name evidence="2" type="ORF">GCM10023195_32940</name>
</gene>
<evidence type="ECO:0000259" key="1">
    <source>
        <dbReference type="PROSITE" id="PS50987"/>
    </source>
</evidence>
<dbReference type="InterPro" id="IPR011991">
    <property type="entry name" value="ArsR-like_HTH"/>
</dbReference>
<evidence type="ECO:0000313" key="2">
    <source>
        <dbReference type="EMBL" id="GAA4608414.1"/>
    </source>
</evidence>
<reference evidence="3" key="1">
    <citation type="journal article" date="2019" name="Int. J. Syst. Evol. Microbiol.">
        <title>The Global Catalogue of Microorganisms (GCM) 10K type strain sequencing project: providing services to taxonomists for standard genome sequencing and annotation.</title>
        <authorList>
            <consortium name="The Broad Institute Genomics Platform"/>
            <consortium name="The Broad Institute Genome Sequencing Center for Infectious Disease"/>
            <person name="Wu L."/>
            <person name="Ma J."/>
        </authorList>
    </citation>
    <scope>NUCLEOTIDE SEQUENCE [LARGE SCALE GENOMIC DNA]</scope>
    <source>
        <strain evidence="3">JCM 17938</strain>
    </source>
</reference>
<dbReference type="SMART" id="SM00418">
    <property type="entry name" value="HTH_ARSR"/>
    <property type="match status" value="1"/>
</dbReference>
<dbReference type="PRINTS" id="PR00778">
    <property type="entry name" value="HTHARSR"/>
</dbReference>
<name>A0ABP8THI8_9ACTN</name>
<proteinExistence type="predicted"/>
<accession>A0ABP8THI8</accession>